<proteinExistence type="predicted"/>
<evidence type="ECO:0000313" key="3">
    <source>
        <dbReference type="EMBL" id="KAB5590866.1"/>
    </source>
</evidence>
<sequence>MAPQTRSLTRRVTRSSTRSRTEATKAASVSRPSASAPKTTRKLKTPSKLKPKAQVKNEPARKRLKRSNEEKGESDFLPTKAPKRVKNKPQFLLTLPVEIFIEIAKYLHPSDLVMLSRANKFFRSLFMSRRSAPIWSSARQSIPDLPPCPGDISEPQYAAMLFTTACSMCGRWAPRNMDPALLVRLCAQCRENETVDPRHVTDSTLVFTTYNLIPRSYARRCLYSDAKAVKAKLNELTAAEDKEAMDDWIRERRKSVQARHQNAQPLRQWLRQRDSARDAELYRVKRARQDEIESRLIELGWDRADLQPYEYWRRKQWQRLVLSTKPLTDRVWNDLLPYLLGHLELNRKQRLERERGMRRGQRERALETWLGSVRGKLAPFAQATPLASVSGPSEPPIPGKADQMILRQPFPGSYEFITWPEVKAFIDDDIPLEQFIDKIEEQRHTLNGLIATWKNSIEARVTEVLPEDTREPDFDSPGFTLVASDGTGQLKPINDLPVDVRKLLRADIMFTVPHLGFYPDDLMNAYTKADRITYHAEAAKIAKALLGVLGRPDAPYLDMKALGRAFQCGRCYRQSEYLTWKDIVEHYLREAREWKSNSGLPRVRLAKNFTYVFTHDVDLVNPAKPLMRVFDDESKVPINYIYNQKICKLCESVRIPYRIHEGFIEDHLREMHMIEEPEQGKHYQ</sequence>
<dbReference type="InterPro" id="IPR001810">
    <property type="entry name" value="F-box_dom"/>
</dbReference>
<comment type="caution">
    <text evidence="3">The sequence shown here is derived from an EMBL/GenBank/DDBJ whole genome shotgun (WGS) entry which is preliminary data.</text>
</comment>
<feature type="compositionally biased region" description="Basic and acidic residues" evidence="1">
    <location>
        <begin position="58"/>
        <end position="74"/>
    </location>
</feature>
<dbReference type="InterPro" id="IPR036047">
    <property type="entry name" value="F-box-like_dom_sf"/>
</dbReference>
<evidence type="ECO:0000256" key="1">
    <source>
        <dbReference type="SAM" id="MobiDB-lite"/>
    </source>
</evidence>
<feature type="region of interest" description="Disordered" evidence="1">
    <location>
        <begin position="1"/>
        <end position="81"/>
    </location>
</feature>
<gene>
    <name evidence="3" type="ORF">CTheo_5681</name>
</gene>
<organism evidence="3 4">
    <name type="scientific">Ceratobasidium theobromae</name>
    <dbReference type="NCBI Taxonomy" id="1582974"/>
    <lineage>
        <taxon>Eukaryota</taxon>
        <taxon>Fungi</taxon>
        <taxon>Dikarya</taxon>
        <taxon>Basidiomycota</taxon>
        <taxon>Agaricomycotina</taxon>
        <taxon>Agaricomycetes</taxon>
        <taxon>Cantharellales</taxon>
        <taxon>Ceratobasidiaceae</taxon>
        <taxon>Ceratobasidium</taxon>
    </lineage>
</organism>
<feature type="compositionally biased region" description="Low complexity" evidence="1">
    <location>
        <begin position="14"/>
        <end position="37"/>
    </location>
</feature>
<evidence type="ECO:0000259" key="2">
    <source>
        <dbReference type="PROSITE" id="PS50181"/>
    </source>
</evidence>
<dbReference type="CDD" id="cd09917">
    <property type="entry name" value="F-box_SF"/>
    <property type="match status" value="1"/>
</dbReference>
<dbReference type="PROSITE" id="PS50181">
    <property type="entry name" value="FBOX"/>
    <property type="match status" value="1"/>
</dbReference>
<name>A0A5N5QHD0_9AGAM</name>
<dbReference type="OrthoDB" id="2322499at2759"/>
<accession>A0A5N5QHD0</accession>
<dbReference type="AlphaFoldDB" id="A0A5N5QHD0"/>
<dbReference type="Proteomes" id="UP000383932">
    <property type="component" value="Unassembled WGS sequence"/>
</dbReference>
<feature type="domain" description="F-box" evidence="2">
    <location>
        <begin position="89"/>
        <end position="138"/>
    </location>
</feature>
<reference evidence="3 4" key="1">
    <citation type="journal article" date="2019" name="Fungal Biol. Biotechnol.">
        <title>Draft genome sequence of fastidious pathogen Ceratobasidium theobromae, which causes vascular-streak dieback in Theobroma cacao.</title>
        <authorList>
            <person name="Ali S.S."/>
            <person name="Asman A."/>
            <person name="Shao J."/>
            <person name="Firmansyah A.P."/>
            <person name="Susilo A.W."/>
            <person name="Rosmana A."/>
            <person name="McMahon P."/>
            <person name="Junaid M."/>
            <person name="Guest D."/>
            <person name="Kheng T.Y."/>
            <person name="Meinhardt L.W."/>
            <person name="Bailey B.A."/>
        </authorList>
    </citation>
    <scope>NUCLEOTIDE SEQUENCE [LARGE SCALE GENOMIC DNA]</scope>
    <source>
        <strain evidence="3 4">CT2</strain>
    </source>
</reference>
<dbReference type="EMBL" id="SSOP01000139">
    <property type="protein sequence ID" value="KAB5590866.1"/>
    <property type="molecule type" value="Genomic_DNA"/>
</dbReference>
<keyword evidence="4" id="KW-1185">Reference proteome</keyword>
<evidence type="ECO:0000313" key="4">
    <source>
        <dbReference type="Proteomes" id="UP000383932"/>
    </source>
</evidence>
<feature type="compositionally biased region" description="Basic residues" evidence="1">
    <location>
        <begin position="39"/>
        <end position="53"/>
    </location>
</feature>
<dbReference type="SUPFAM" id="SSF81383">
    <property type="entry name" value="F-box domain"/>
    <property type="match status" value="1"/>
</dbReference>
<protein>
    <submittedName>
        <fullName evidence="3">Protein SFI1</fullName>
    </submittedName>
</protein>